<organism evidence="2 3">
    <name type="scientific">Candidatus Uhrbacteria bacterium RIFCSPLOWO2_01_FULL_47_24</name>
    <dbReference type="NCBI Taxonomy" id="1802401"/>
    <lineage>
        <taxon>Bacteria</taxon>
        <taxon>Candidatus Uhriibacteriota</taxon>
    </lineage>
</organism>
<comment type="caution">
    <text evidence="2">The sequence shown here is derived from an EMBL/GenBank/DDBJ whole genome shotgun (WGS) entry which is preliminary data.</text>
</comment>
<feature type="compositionally biased region" description="Pro residues" evidence="1">
    <location>
        <begin position="72"/>
        <end position="82"/>
    </location>
</feature>
<reference evidence="2 3" key="1">
    <citation type="journal article" date="2016" name="Nat. Commun.">
        <title>Thousands of microbial genomes shed light on interconnected biogeochemical processes in an aquifer system.</title>
        <authorList>
            <person name="Anantharaman K."/>
            <person name="Brown C.T."/>
            <person name="Hug L.A."/>
            <person name="Sharon I."/>
            <person name="Castelle C.J."/>
            <person name="Probst A.J."/>
            <person name="Thomas B.C."/>
            <person name="Singh A."/>
            <person name="Wilkins M.J."/>
            <person name="Karaoz U."/>
            <person name="Brodie E.L."/>
            <person name="Williams K.H."/>
            <person name="Hubbard S.S."/>
            <person name="Banfield J.F."/>
        </authorList>
    </citation>
    <scope>NUCLEOTIDE SEQUENCE [LARGE SCALE GENOMIC DNA]</scope>
</reference>
<evidence type="ECO:0000313" key="2">
    <source>
        <dbReference type="EMBL" id="OGL79900.1"/>
    </source>
</evidence>
<feature type="region of interest" description="Disordered" evidence="1">
    <location>
        <begin position="63"/>
        <end position="82"/>
    </location>
</feature>
<evidence type="ECO:0000313" key="3">
    <source>
        <dbReference type="Proteomes" id="UP000176897"/>
    </source>
</evidence>
<protein>
    <submittedName>
        <fullName evidence="2">Uncharacterized protein</fullName>
    </submittedName>
</protein>
<name>A0A1F7UNM5_9BACT</name>
<proteinExistence type="predicted"/>
<accession>A0A1F7UNM5</accession>
<gene>
    <name evidence="2" type="ORF">A3B21_00725</name>
</gene>
<dbReference type="Proteomes" id="UP000176897">
    <property type="component" value="Unassembled WGS sequence"/>
</dbReference>
<sequence>MASDFQVREGITPAHVIAVLRALRMVNDSVAIAADRFRDGRTGAIPQEALEEIAREATHLLLGERARHAETPRPPPRLRSVD</sequence>
<dbReference type="EMBL" id="MGEJ01000022">
    <property type="protein sequence ID" value="OGL79900.1"/>
    <property type="molecule type" value="Genomic_DNA"/>
</dbReference>
<evidence type="ECO:0000256" key="1">
    <source>
        <dbReference type="SAM" id="MobiDB-lite"/>
    </source>
</evidence>
<dbReference type="AlphaFoldDB" id="A0A1F7UNM5"/>